<evidence type="ECO:0000313" key="3">
    <source>
        <dbReference type="Proteomes" id="UP000078512"/>
    </source>
</evidence>
<dbReference type="Proteomes" id="UP000078512">
    <property type="component" value="Unassembled WGS sequence"/>
</dbReference>
<sequence>MNAKKKIISRDHLDIQQHQQLKATATAIDPKSQNYNPYIAQQAQELNQLFRKKWQPCLQTFIGILADPILSEQVAWIMDNKPGITLADAVSGVYGVSTLHMDPALTEAVMKEYTKEGGRDGAREELKEDERQRARRRQGESDSLLDAVLALMHIHAAHNAANA</sequence>
<keyword evidence="3" id="KW-1185">Reference proteome</keyword>
<accession>A0A197JUK3</accession>
<evidence type="ECO:0000256" key="1">
    <source>
        <dbReference type="SAM" id="MobiDB-lite"/>
    </source>
</evidence>
<dbReference type="EMBL" id="KV442051">
    <property type="protein sequence ID" value="OAQ28111.1"/>
    <property type="molecule type" value="Genomic_DNA"/>
</dbReference>
<dbReference type="AlphaFoldDB" id="A0A197JUK3"/>
<dbReference type="OrthoDB" id="2371290at2759"/>
<organism evidence="2 3">
    <name type="scientific">Linnemannia elongata AG-77</name>
    <dbReference type="NCBI Taxonomy" id="1314771"/>
    <lineage>
        <taxon>Eukaryota</taxon>
        <taxon>Fungi</taxon>
        <taxon>Fungi incertae sedis</taxon>
        <taxon>Mucoromycota</taxon>
        <taxon>Mortierellomycotina</taxon>
        <taxon>Mortierellomycetes</taxon>
        <taxon>Mortierellales</taxon>
        <taxon>Mortierellaceae</taxon>
        <taxon>Linnemannia</taxon>
    </lineage>
</organism>
<gene>
    <name evidence="2" type="ORF">K457DRAFT_20523</name>
</gene>
<protein>
    <submittedName>
        <fullName evidence="2">Uncharacterized protein</fullName>
    </submittedName>
</protein>
<name>A0A197JUK3_9FUNG</name>
<proteinExistence type="predicted"/>
<evidence type="ECO:0000313" key="2">
    <source>
        <dbReference type="EMBL" id="OAQ28111.1"/>
    </source>
</evidence>
<reference evidence="2 3" key="1">
    <citation type="submission" date="2016-05" db="EMBL/GenBank/DDBJ databases">
        <title>Genome sequencing reveals origins of a unique bacterial endosymbiosis in the earliest lineages of terrestrial Fungi.</title>
        <authorList>
            <consortium name="DOE Joint Genome Institute"/>
            <person name="Uehling J."/>
            <person name="Gryganskyi A."/>
            <person name="Hameed K."/>
            <person name="Tschaplinski T."/>
            <person name="Misztal P."/>
            <person name="Wu S."/>
            <person name="Desiro A."/>
            <person name="Vande Pol N."/>
            <person name="Du Z.-Y."/>
            <person name="Zienkiewicz A."/>
            <person name="Zienkiewicz K."/>
            <person name="Morin E."/>
            <person name="Tisserant E."/>
            <person name="Splivallo R."/>
            <person name="Hainaut M."/>
            <person name="Henrissat B."/>
            <person name="Ohm R."/>
            <person name="Kuo A."/>
            <person name="Yan J."/>
            <person name="Lipzen A."/>
            <person name="Nolan M."/>
            <person name="Labutti K."/>
            <person name="Barry K."/>
            <person name="Goldstein A."/>
            <person name="Labbe J."/>
            <person name="Schadt C."/>
            <person name="Tuskan G."/>
            <person name="Grigoriev I."/>
            <person name="Martin F."/>
            <person name="Vilgalys R."/>
            <person name="Bonito G."/>
        </authorList>
    </citation>
    <scope>NUCLEOTIDE SEQUENCE [LARGE SCALE GENOMIC DNA]</scope>
    <source>
        <strain evidence="2 3">AG-77</strain>
    </source>
</reference>
<feature type="region of interest" description="Disordered" evidence="1">
    <location>
        <begin position="115"/>
        <end position="139"/>
    </location>
</feature>